<dbReference type="EMBL" id="JAIQCV010000002">
    <property type="protein sequence ID" value="KAH1123040.1"/>
    <property type="molecule type" value="Genomic_DNA"/>
</dbReference>
<protein>
    <recommendedName>
        <fullName evidence="3">RNase H type-1 domain-containing protein</fullName>
    </recommendedName>
</protein>
<accession>A0A9D3WGR6</accession>
<dbReference type="PANTHER" id="PTHR34672">
    <property type="entry name" value="POLLEN-SPECIFIC ARABINOGALACTA PROTEIN BAN102"/>
    <property type="match status" value="1"/>
</dbReference>
<keyword evidence="2" id="KW-0732">Signal</keyword>
<dbReference type="InterPro" id="IPR002156">
    <property type="entry name" value="RNaseH_domain"/>
</dbReference>
<dbReference type="Proteomes" id="UP000828251">
    <property type="component" value="Unassembled WGS sequence"/>
</dbReference>
<comment type="caution">
    <text evidence="4">The sequence shown here is derived from an EMBL/GenBank/DDBJ whole genome shotgun (WGS) entry which is preliminary data.</text>
</comment>
<dbReference type="GO" id="GO:0003676">
    <property type="term" value="F:nucleic acid binding"/>
    <property type="evidence" value="ECO:0007669"/>
    <property type="project" value="InterPro"/>
</dbReference>
<dbReference type="AlphaFoldDB" id="A0A9D3WGR6"/>
<gene>
    <name evidence="4" type="ORF">J1N35_006200</name>
</gene>
<keyword evidence="1" id="KW-0812">Transmembrane</keyword>
<evidence type="ECO:0000256" key="2">
    <source>
        <dbReference type="SAM" id="SignalP"/>
    </source>
</evidence>
<organism evidence="4 5">
    <name type="scientific">Gossypium stocksii</name>
    <dbReference type="NCBI Taxonomy" id="47602"/>
    <lineage>
        <taxon>Eukaryota</taxon>
        <taxon>Viridiplantae</taxon>
        <taxon>Streptophyta</taxon>
        <taxon>Embryophyta</taxon>
        <taxon>Tracheophyta</taxon>
        <taxon>Spermatophyta</taxon>
        <taxon>Magnoliopsida</taxon>
        <taxon>eudicotyledons</taxon>
        <taxon>Gunneridae</taxon>
        <taxon>Pentapetalae</taxon>
        <taxon>rosids</taxon>
        <taxon>malvids</taxon>
        <taxon>Malvales</taxon>
        <taxon>Malvaceae</taxon>
        <taxon>Malvoideae</taxon>
        <taxon>Gossypium</taxon>
    </lineage>
</organism>
<dbReference type="PANTHER" id="PTHR34672:SF2">
    <property type="entry name" value="ARABINOGALACTAN PROTEIN 23"/>
    <property type="match status" value="1"/>
</dbReference>
<dbReference type="OrthoDB" id="996423at2759"/>
<dbReference type="GO" id="GO:0004523">
    <property type="term" value="F:RNA-DNA hybrid ribonuclease activity"/>
    <property type="evidence" value="ECO:0007669"/>
    <property type="project" value="InterPro"/>
</dbReference>
<feature type="transmembrane region" description="Helical" evidence="1">
    <location>
        <begin position="54"/>
        <end position="71"/>
    </location>
</feature>
<feature type="signal peptide" evidence="2">
    <location>
        <begin position="1"/>
        <end position="22"/>
    </location>
</feature>
<reference evidence="4 5" key="1">
    <citation type="journal article" date="2021" name="Plant Biotechnol. J.">
        <title>Multi-omics assisted identification of the key and species-specific regulatory components of drought-tolerant mechanisms in Gossypium stocksii.</title>
        <authorList>
            <person name="Yu D."/>
            <person name="Ke L."/>
            <person name="Zhang D."/>
            <person name="Wu Y."/>
            <person name="Sun Y."/>
            <person name="Mei J."/>
            <person name="Sun J."/>
            <person name="Sun Y."/>
        </authorList>
    </citation>
    <scope>NUCLEOTIDE SEQUENCE [LARGE SCALE GENOMIC DNA]</scope>
    <source>
        <strain evidence="5">cv. E1</strain>
        <tissue evidence="4">Leaf</tissue>
    </source>
</reference>
<evidence type="ECO:0000259" key="3">
    <source>
        <dbReference type="Pfam" id="PF13456"/>
    </source>
</evidence>
<evidence type="ECO:0000313" key="4">
    <source>
        <dbReference type="EMBL" id="KAH1123040.1"/>
    </source>
</evidence>
<name>A0A9D3WGR6_9ROSI</name>
<evidence type="ECO:0000313" key="5">
    <source>
        <dbReference type="Proteomes" id="UP000828251"/>
    </source>
</evidence>
<sequence>MDMKKISCAVIVAAASMSAVLADGSAPAPAPGAASASAAAPGPDSNVATSTMPVLGSLVGATLVSFFSYYLQCGKLASLVDALLQYSKAVEIRQLAGLDFSNLTVLNLLVLLFDWMDSAMRNKLQMTLWSIWFSRNMFCWKNESVAAAAVLSFGISHCKTDATSFGVDQSTSFAAVVRDSNGVFVKGLTGHHRANLEPKLVEAFAIREALSWLEALPMDGVMVESDYLQVISALKRVDKDVYDFAFCLLDAKGS</sequence>
<keyword evidence="1" id="KW-0472">Membrane</keyword>
<keyword evidence="1" id="KW-1133">Transmembrane helix</keyword>
<keyword evidence="5" id="KW-1185">Reference proteome</keyword>
<evidence type="ECO:0000256" key="1">
    <source>
        <dbReference type="SAM" id="Phobius"/>
    </source>
</evidence>
<dbReference type="Pfam" id="PF13456">
    <property type="entry name" value="RVT_3"/>
    <property type="match status" value="1"/>
</dbReference>
<dbReference type="InterPro" id="IPR044730">
    <property type="entry name" value="RNase_H-like_dom_plant"/>
</dbReference>
<feature type="chain" id="PRO_5038514097" description="RNase H type-1 domain-containing protein" evidence="2">
    <location>
        <begin position="23"/>
        <end position="254"/>
    </location>
</feature>
<proteinExistence type="predicted"/>
<dbReference type="InterPro" id="IPR044702">
    <property type="entry name" value="AGP23/40"/>
</dbReference>
<feature type="domain" description="RNase H type-1" evidence="3">
    <location>
        <begin position="166"/>
        <end position="237"/>
    </location>
</feature>
<dbReference type="CDD" id="cd06222">
    <property type="entry name" value="RNase_H_like"/>
    <property type="match status" value="1"/>
</dbReference>